<dbReference type="HAMAP" id="MF_01440">
    <property type="entry name" value="CheD"/>
    <property type="match status" value="1"/>
</dbReference>
<dbReference type="CDD" id="cd16352">
    <property type="entry name" value="CheD"/>
    <property type="match status" value="1"/>
</dbReference>
<dbReference type="Proteomes" id="UP000011220">
    <property type="component" value="Chromosome"/>
</dbReference>
<dbReference type="PANTHER" id="PTHR35147:SF1">
    <property type="entry name" value="CHEMORECEPTOR GLUTAMINE DEAMIDASE CHED-RELATED"/>
    <property type="match status" value="1"/>
</dbReference>
<keyword evidence="4" id="KW-1133">Transmembrane helix</keyword>
<comment type="similarity">
    <text evidence="3">Belongs to the CheD family.</text>
</comment>
<dbReference type="EC" id="3.5.1.44" evidence="3"/>
<dbReference type="SUPFAM" id="SSF64438">
    <property type="entry name" value="CNF1/YfiH-like putative cysteine hydrolases"/>
    <property type="match status" value="1"/>
</dbReference>
<comment type="function">
    <text evidence="3">Probably deamidates glutamine residues to glutamate on methyl-accepting chemotaxis receptors (MCPs), playing an important role in chemotaxis.</text>
</comment>
<protein>
    <recommendedName>
        <fullName evidence="3">Probable chemoreceptor glutamine deamidase CheD</fullName>
        <ecNumber evidence="3">3.5.1.44</ecNumber>
    </recommendedName>
</protein>
<accession>L7VQ89</accession>
<dbReference type="PATRIC" id="fig|1121335.3.peg.703"/>
<organism evidence="5 6">
    <name type="scientific">Thermoclostridium stercorarium (strain ATCC 35414 / DSM 8532 / NCIMB 11754)</name>
    <name type="common">Clostridium stercorarium</name>
    <dbReference type="NCBI Taxonomy" id="1121335"/>
    <lineage>
        <taxon>Bacteria</taxon>
        <taxon>Bacillati</taxon>
        <taxon>Bacillota</taxon>
        <taxon>Clostridia</taxon>
        <taxon>Eubacteriales</taxon>
        <taxon>Oscillospiraceae</taxon>
        <taxon>Thermoclostridium</taxon>
    </lineage>
</organism>
<comment type="catalytic activity">
    <reaction evidence="3">
        <text>L-glutaminyl-[protein] + H2O = L-glutamyl-[protein] + NH4(+)</text>
        <dbReference type="Rhea" id="RHEA:16441"/>
        <dbReference type="Rhea" id="RHEA-COMP:10207"/>
        <dbReference type="Rhea" id="RHEA-COMP:10208"/>
        <dbReference type="ChEBI" id="CHEBI:15377"/>
        <dbReference type="ChEBI" id="CHEBI:28938"/>
        <dbReference type="ChEBI" id="CHEBI:29973"/>
        <dbReference type="ChEBI" id="CHEBI:30011"/>
        <dbReference type="EC" id="3.5.1.44"/>
    </reaction>
</comment>
<dbReference type="eggNOG" id="COG1871">
    <property type="taxonomic scope" value="Bacteria"/>
</dbReference>
<feature type="transmembrane region" description="Helical" evidence="4">
    <location>
        <begin position="20"/>
        <end position="39"/>
    </location>
</feature>
<dbReference type="Pfam" id="PF03975">
    <property type="entry name" value="CheD"/>
    <property type="match status" value="1"/>
</dbReference>
<reference evidence="5 6" key="1">
    <citation type="journal article" date="2013" name="Genome Announc.">
        <title>Complete genome sequence of Clostridium stercorarium subsp. stercorarium strain DSM 8532, a thermophilic degrader of plant cell wall fibers.</title>
        <authorList>
            <person name="Poehlein A."/>
            <person name="Zverlov V.V."/>
            <person name="Daniel R."/>
            <person name="Schwarz W.H."/>
            <person name="Liebl W."/>
        </authorList>
    </citation>
    <scope>NUCLEOTIDE SEQUENCE [LARGE SCALE GENOMIC DNA]</scope>
    <source>
        <strain evidence="6">ATCC 35414 / DSM 8532 / NCIMB 11754</strain>
    </source>
</reference>
<evidence type="ECO:0000256" key="2">
    <source>
        <dbReference type="ARBA" id="ARBA00022801"/>
    </source>
</evidence>
<name>L7VQ89_THES1</name>
<dbReference type="GO" id="GO:0006935">
    <property type="term" value="P:chemotaxis"/>
    <property type="evidence" value="ECO:0007669"/>
    <property type="project" value="UniProtKB-UniRule"/>
</dbReference>
<gene>
    <name evidence="3 5" type="primary">cheD</name>
    <name evidence="5" type="ordered locus">Cst_c07220</name>
</gene>
<keyword evidence="4" id="KW-0472">Membrane</keyword>
<dbReference type="InterPro" id="IPR005659">
    <property type="entry name" value="Chemorcpt_Glu_NH3ase_CheD"/>
</dbReference>
<sequence>MLMAESNIIKVGMADLKHTFHPGVLVTLGLGSCVGIALYDTKTKMIGLAHIMLPWSEQAKNKANKAKFADTGIRLLLENMLKDGADKKNIVAKIAGGAQMFSYSSLSDMIRVGERNVEATKKVLKELNIPLIAEDTGGTHGRTIEFYSEDGRLMIKTIGFGVTYI</sequence>
<keyword evidence="5" id="KW-0675">Receptor</keyword>
<keyword evidence="4" id="KW-0812">Transmembrane</keyword>
<dbReference type="InterPro" id="IPR011324">
    <property type="entry name" value="Cytotoxic_necrot_fac-like_cat"/>
</dbReference>
<dbReference type="KEGG" id="css:Cst_c07220"/>
<dbReference type="GO" id="GO:0050568">
    <property type="term" value="F:protein-glutamine glutaminase activity"/>
    <property type="evidence" value="ECO:0007669"/>
    <property type="project" value="UniProtKB-UniRule"/>
</dbReference>
<keyword evidence="6" id="KW-1185">Reference proteome</keyword>
<proteinExistence type="inferred from homology"/>
<dbReference type="Gene3D" id="3.30.1330.200">
    <property type="match status" value="1"/>
</dbReference>
<dbReference type="InterPro" id="IPR038592">
    <property type="entry name" value="CheD-like_sf"/>
</dbReference>
<evidence type="ECO:0000256" key="3">
    <source>
        <dbReference type="HAMAP-Rule" id="MF_01440"/>
    </source>
</evidence>
<evidence type="ECO:0000313" key="6">
    <source>
        <dbReference type="Proteomes" id="UP000011220"/>
    </source>
</evidence>
<dbReference type="STRING" id="1121335.Cst_c07220"/>
<keyword evidence="2 3" id="KW-0378">Hydrolase</keyword>
<dbReference type="PANTHER" id="PTHR35147">
    <property type="entry name" value="CHEMORECEPTOR GLUTAMINE DEAMIDASE CHED-RELATED"/>
    <property type="match status" value="1"/>
</dbReference>
<evidence type="ECO:0000313" key="5">
    <source>
        <dbReference type="EMBL" id="AGC67728.1"/>
    </source>
</evidence>
<evidence type="ECO:0000256" key="4">
    <source>
        <dbReference type="SAM" id="Phobius"/>
    </source>
</evidence>
<dbReference type="AlphaFoldDB" id="L7VQ89"/>
<dbReference type="EMBL" id="CP004044">
    <property type="protein sequence ID" value="AGC67728.1"/>
    <property type="molecule type" value="Genomic_DNA"/>
</dbReference>
<evidence type="ECO:0000256" key="1">
    <source>
        <dbReference type="ARBA" id="ARBA00022500"/>
    </source>
</evidence>
<keyword evidence="1 3" id="KW-0145">Chemotaxis</keyword>